<name>A0A1I0T1D2_9BACL</name>
<dbReference type="Proteomes" id="UP000198979">
    <property type="component" value="Unassembled WGS sequence"/>
</dbReference>
<comment type="cofactor">
    <cofactor evidence="1">
        <name>Fe(3+)</name>
        <dbReference type="ChEBI" id="CHEBI:29034"/>
    </cofactor>
</comment>
<evidence type="ECO:0000313" key="9">
    <source>
        <dbReference type="Proteomes" id="UP000198979"/>
    </source>
</evidence>
<feature type="binding site" evidence="7">
    <location>
        <position position="213"/>
    </location>
    <ligand>
        <name>Fe cation</name>
        <dbReference type="ChEBI" id="CHEBI:24875"/>
        <label>1</label>
    </ligand>
</feature>
<proteinExistence type="inferred from homology"/>
<feature type="binding site" evidence="7">
    <location>
        <position position="76"/>
    </location>
    <ligand>
        <name>Fe cation</name>
        <dbReference type="ChEBI" id="CHEBI:24875"/>
        <label>1</label>
    </ligand>
</feature>
<keyword evidence="4" id="KW-0408">Iron</keyword>
<protein>
    <submittedName>
        <fullName evidence="8">Uncharacterized protein</fullName>
    </submittedName>
</protein>
<dbReference type="InterPro" id="IPR029052">
    <property type="entry name" value="Metallo-depent_PP-like"/>
</dbReference>
<dbReference type="SUPFAM" id="SSF56300">
    <property type="entry name" value="Metallo-dependent phosphatases"/>
    <property type="match status" value="1"/>
</dbReference>
<keyword evidence="9" id="KW-1185">Reference proteome</keyword>
<feature type="binding site" evidence="7">
    <location>
        <position position="103"/>
    </location>
    <ligand>
        <name>Fe cation</name>
        <dbReference type="ChEBI" id="CHEBI:24875"/>
        <label>2</label>
    </ligand>
</feature>
<organism evidence="8 9">
    <name type="scientific">Anoxybacillus pushchinoensis</name>
    <dbReference type="NCBI Taxonomy" id="150248"/>
    <lineage>
        <taxon>Bacteria</taxon>
        <taxon>Bacillati</taxon>
        <taxon>Bacillota</taxon>
        <taxon>Bacilli</taxon>
        <taxon>Bacillales</taxon>
        <taxon>Anoxybacillaceae</taxon>
        <taxon>Anoxybacillus</taxon>
    </lineage>
</organism>
<evidence type="ECO:0000256" key="4">
    <source>
        <dbReference type="ARBA" id="ARBA00023004"/>
    </source>
</evidence>
<feature type="binding site" evidence="7">
    <location>
        <position position="44"/>
    </location>
    <ligand>
        <name>Fe cation</name>
        <dbReference type="ChEBI" id="CHEBI:24875"/>
        <label>1</label>
    </ligand>
</feature>
<dbReference type="PANTHER" id="PTHR36303">
    <property type="entry name" value="2',3'-CYCLIC-NUCLEOTIDE 2'-PHOSPHODIESTERASE"/>
    <property type="match status" value="1"/>
</dbReference>
<dbReference type="NCBIfam" id="TIGR00282">
    <property type="entry name" value="TIGR00282 family metallophosphoesterase"/>
    <property type="match status" value="1"/>
</dbReference>
<evidence type="ECO:0000256" key="6">
    <source>
        <dbReference type="PIRSR" id="PIRSR004789-50"/>
    </source>
</evidence>
<feature type="binding site" evidence="7">
    <location>
        <position position="75"/>
    </location>
    <ligand>
        <name>Fe cation</name>
        <dbReference type="ChEBI" id="CHEBI:24875"/>
        <label>2</label>
    </ligand>
</feature>
<comment type="similarity">
    <text evidence="5">Belongs to the YmdB-like family.</text>
</comment>
<feature type="active site" description="Proton donor" evidence="6">
    <location>
        <position position="104"/>
    </location>
</feature>
<dbReference type="GO" id="GO:0046872">
    <property type="term" value="F:metal ion binding"/>
    <property type="evidence" value="ECO:0007669"/>
    <property type="project" value="UniProtKB-KW"/>
</dbReference>
<dbReference type="Gene3D" id="3.60.21.10">
    <property type="match status" value="1"/>
</dbReference>
<dbReference type="PANTHER" id="PTHR36303:SF1">
    <property type="entry name" value="2',3'-CYCLIC-NUCLEOTIDE 2'-PHOSPHODIESTERASE"/>
    <property type="match status" value="1"/>
</dbReference>
<dbReference type="InterPro" id="IPR005235">
    <property type="entry name" value="YmdB-like"/>
</dbReference>
<evidence type="ECO:0000256" key="7">
    <source>
        <dbReference type="PIRSR" id="PIRSR004789-51"/>
    </source>
</evidence>
<dbReference type="EMBL" id="FOJQ01000011">
    <property type="protein sequence ID" value="SFA45413.1"/>
    <property type="molecule type" value="Genomic_DNA"/>
</dbReference>
<evidence type="ECO:0000256" key="1">
    <source>
        <dbReference type="ARBA" id="ARBA00001965"/>
    </source>
</evidence>
<feature type="binding site" evidence="7">
    <location>
        <position position="186"/>
    </location>
    <ligand>
        <name>Fe cation</name>
        <dbReference type="ChEBI" id="CHEBI:24875"/>
        <label>2</label>
    </ligand>
</feature>
<accession>A0A1I0T1D2</accession>
<dbReference type="PIRSF" id="PIRSF004789">
    <property type="entry name" value="DR1281"/>
    <property type="match status" value="1"/>
</dbReference>
<dbReference type="AlphaFoldDB" id="A0A1I0T1D2"/>
<dbReference type="FunFam" id="3.60.21.10:FF:000016">
    <property type="entry name" value="Putative metallophosphoesterase"/>
    <property type="match status" value="1"/>
</dbReference>
<sequence>MQNKLPLVGGSFFVLINILFCEKLKNRDHKYRKGNKMKILFIGDVVGQPGRKMVDEYVPKLKEKYKPHVVIVNGENAAGGKGITEKIYRRFLEIGVHVVTLGNHAWDNREVFEFIDQAKMLVRPANFPAGTPGKGMVFIHVEGYEIAVISLQGRTFLPVIDCPFKKADELVEIALARTPFIFVDFHAEATSEKQAMGWHLDGRVSAVVGTHTHVQTADSRILPNGTGYITDVGMTGPYDGVLGVDREAVLRKFLTGLPVRFEVTAGRTQLNAVLIELDEKNGKTKSIQRIMINDDHPYFD</sequence>
<evidence type="ECO:0000256" key="5">
    <source>
        <dbReference type="ARBA" id="ARBA00061401"/>
    </source>
</evidence>
<feature type="binding site" evidence="7">
    <location>
        <position position="75"/>
    </location>
    <ligand>
        <name>Fe cation</name>
        <dbReference type="ChEBI" id="CHEBI:24875"/>
        <label>1</label>
    </ligand>
</feature>
<dbReference type="GO" id="GO:0004113">
    <property type="term" value="F:2',3'-cyclic-nucleotide 3'-phosphodiesterase activity"/>
    <property type="evidence" value="ECO:0007669"/>
    <property type="project" value="TreeGrafter"/>
</dbReference>
<evidence type="ECO:0000256" key="3">
    <source>
        <dbReference type="ARBA" id="ARBA00022801"/>
    </source>
</evidence>
<dbReference type="CDD" id="cd07382">
    <property type="entry name" value="MPP_DR1281"/>
    <property type="match status" value="1"/>
</dbReference>
<keyword evidence="2 7" id="KW-0479">Metal-binding</keyword>
<keyword evidence="3" id="KW-0378">Hydrolase</keyword>
<reference evidence="9" key="1">
    <citation type="submission" date="2016-10" db="EMBL/GenBank/DDBJ databases">
        <authorList>
            <person name="Varghese N."/>
            <person name="Submissions S."/>
        </authorList>
    </citation>
    <scope>NUCLEOTIDE SEQUENCE [LARGE SCALE GENOMIC DNA]</scope>
    <source>
        <strain evidence="9">K1</strain>
    </source>
</reference>
<dbReference type="STRING" id="150248.SAMN05216169_101147"/>
<feature type="binding site" evidence="7">
    <location>
        <position position="211"/>
    </location>
    <ligand>
        <name>Fe cation</name>
        <dbReference type="ChEBI" id="CHEBI:24875"/>
        <label>2</label>
    </ligand>
</feature>
<evidence type="ECO:0000313" key="8">
    <source>
        <dbReference type="EMBL" id="SFA45413.1"/>
    </source>
</evidence>
<evidence type="ECO:0000256" key="2">
    <source>
        <dbReference type="ARBA" id="ARBA00022723"/>
    </source>
</evidence>
<dbReference type="Pfam" id="PF13277">
    <property type="entry name" value="YmdB"/>
    <property type="match status" value="1"/>
</dbReference>
<gene>
    <name evidence="8" type="ORF">SAMN05216169_101147</name>
</gene>